<accession>A0A939NLC4</accession>
<dbReference type="EMBL" id="JAGETN010000013">
    <property type="protein sequence ID" value="MBO2025491.1"/>
    <property type="molecule type" value="Genomic_DNA"/>
</dbReference>
<sequence>MSIEKPLAVNEQQAQEMAQAARRAGVKTMVAFNNIKTPAALLASRLSPGRYWRTGALSRHL</sequence>
<organism evidence="1 2">
    <name type="scientific">Klebsiella pneumoniae</name>
    <dbReference type="NCBI Taxonomy" id="573"/>
    <lineage>
        <taxon>Bacteria</taxon>
        <taxon>Pseudomonadati</taxon>
        <taxon>Pseudomonadota</taxon>
        <taxon>Gammaproteobacteria</taxon>
        <taxon>Enterobacterales</taxon>
        <taxon>Enterobacteriaceae</taxon>
        <taxon>Klebsiella/Raoultella group</taxon>
        <taxon>Klebsiella</taxon>
        <taxon>Klebsiella pneumoniae complex</taxon>
    </lineage>
</organism>
<reference evidence="1" key="1">
    <citation type="submission" date="2021-03" db="EMBL/GenBank/DDBJ databases">
        <title>Molecular epidemiology and mechanisms of colistin and carbapenem resistance in Enterobacteriaceae from clinical isolates, the environment and porcine samples in Pretoria, South Africa.</title>
        <authorList>
            <person name="Bogoshi D."/>
            <person name="Mbelle N.M."/>
            <person name="Naidoo V."/>
            <person name="Osei Sekyere J."/>
        </authorList>
    </citation>
    <scope>NUCLEOTIDE SEQUENCE</scope>
    <source>
        <strain evidence="1">C029</strain>
    </source>
</reference>
<dbReference type="InterPro" id="IPR036291">
    <property type="entry name" value="NAD(P)-bd_dom_sf"/>
</dbReference>
<protein>
    <submittedName>
        <fullName evidence="1">Uncharacterized protein</fullName>
    </submittedName>
</protein>
<dbReference type="AlphaFoldDB" id="A0A939NLC4"/>
<dbReference type="Proteomes" id="UP000664267">
    <property type="component" value="Unassembled WGS sequence"/>
</dbReference>
<dbReference type="SUPFAM" id="SSF51735">
    <property type="entry name" value="NAD(P)-binding Rossmann-fold domains"/>
    <property type="match status" value="1"/>
</dbReference>
<comment type="caution">
    <text evidence="1">The sequence shown here is derived from an EMBL/GenBank/DDBJ whole genome shotgun (WGS) entry which is preliminary data.</text>
</comment>
<evidence type="ECO:0000313" key="1">
    <source>
        <dbReference type="EMBL" id="MBO2025491.1"/>
    </source>
</evidence>
<dbReference type="Gene3D" id="3.40.50.720">
    <property type="entry name" value="NAD(P)-binding Rossmann-like Domain"/>
    <property type="match status" value="1"/>
</dbReference>
<gene>
    <name evidence="1" type="ORF">J4733_07360</name>
</gene>
<name>A0A939NLC4_KLEPN</name>
<proteinExistence type="predicted"/>
<evidence type="ECO:0000313" key="2">
    <source>
        <dbReference type="Proteomes" id="UP000664267"/>
    </source>
</evidence>